<evidence type="ECO:0000313" key="3">
    <source>
        <dbReference type="Proteomes" id="UP001567538"/>
    </source>
</evidence>
<keyword evidence="2" id="KW-0378">Hydrolase</keyword>
<accession>A0ABD1IIV3</accession>
<name>A0ABD1IIV3_SALDI</name>
<dbReference type="InterPro" id="IPR000073">
    <property type="entry name" value="AB_hydrolase_1"/>
</dbReference>
<reference evidence="2 3" key="1">
    <citation type="submission" date="2024-06" db="EMBL/GenBank/DDBJ databases">
        <title>A chromosome level genome sequence of Diviner's sage (Salvia divinorum).</title>
        <authorList>
            <person name="Ford S.A."/>
            <person name="Ro D.-K."/>
            <person name="Ness R.W."/>
            <person name="Phillips M.A."/>
        </authorList>
    </citation>
    <scope>NUCLEOTIDE SEQUENCE [LARGE SCALE GENOMIC DNA]</scope>
    <source>
        <strain evidence="2">SAF-2024a</strain>
        <tissue evidence="2">Leaf</tissue>
    </source>
</reference>
<dbReference type="InterPro" id="IPR029058">
    <property type="entry name" value="AB_hydrolase_fold"/>
</dbReference>
<dbReference type="GO" id="GO:0016787">
    <property type="term" value="F:hydrolase activity"/>
    <property type="evidence" value="ECO:0007669"/>
    <property type="project" value="UniProtKB-KW"/>
</dbReference>
<dbReference type="PANTHER" id="PTHR43139:SF61">
    <property type="entry name" value="ALPHA_BETA-HYDROLASES SUPERFAMILY PROTEIN"/>
    <property type="match status" value="1"/>
</dbReference>
<keyword evidence="3" id="KW-1185">Reference proteome</keyword>
<proteinExistence type="predicted"/>
<dbReference type="PRINTS" id="PR00111">
    <property type="entry name" value="ABHYDROLASE"/>
</dbReference>
<sequence length="239" mass="27064">MITWPFQVWSLRKKYAVYVPDLLFFGGSSTSRSERSPALQAECLAKGLRKLGVERCTVVGFSYGGMVAFKMAEMQPALVEAVVAGGSVRELSESVSGDVLGRFGFSSLSEMLLPESVKGCKALLRNGMHKKMYFPNRLYKDFLEVMFVNTKERAELLEGLIVLDKDTKIPKLSQKIHFLWGEEDQIFKQELSQHMREEVGNKATYESIKKAGHLVHLERPFLYNNCLNHFLDSLPPPHT</sequence>
<dbReference type="AlphaFoldDB" id="A0ABD1IIV3"/>
<protein>
    <submittedName>
        <fullName evidence="2">Aminoacrylate hydrolase RutD</fullName>
    </submittedName>
</protein>
<dbReference type="InterPro" id="IPR052370">
    <property type="entry name" value="Meta-cleavage_hydrolase"/>
</dbReference>
<gene>
    <name evidence="2" type="ORF">AAHA92_03626</name>
</gene>
<organism evidence="2 3">
    <name type="scientific">Salvia divinorum</name>
    <name type="common">Maria pastora</name>
    <name type="synonym">Diviner's sage</name>
    <dbReference type="NCBI Taxonomy" id="28513"/>
    <lineage>
        <taxon>Eukaryota</taxon>
        <taxon>Viridiplantae</taxon>
        <taxon>Streptophyta</taxon>
        <taxon>Embryophyta</taxon>
        <taxon>Tracheophyta</taxon>
        <taxon>Spermatophyta</taxon>
        <taxon>Magnoliopsida</taxon>
        <taxon>eudicotyledons</taxon>
        <taxon>Gunneridae</taxon>
        <taxon>Pentapetalae</taxon>
        <taxon>asterids</taxon>
        <taxon>lamiids</taxon>
        <taxon>Lamiales</taxon>
        <taxon>Lamiaceae</taxon>
        <taxon>Nepetoideae</taxon>
        <taxon>Mentheae</taxon>
        <taxon>Salviinae</taxon>
        <taxon>Salvia</taxon>
        <taxon>Salvia subgen. Calosphace</taxon>
    </lineage>
</organism>
<comment type="caution">
    <text evidence="2">The sequence shown here is derived from an EMBL/GenBank/DDBJ whole genome shotgun (WGS) entry which is preliminary data.</text>
</comment>
<feature type="domain" description="AB hydrolase-1" evidence="1">
    <location>
        <begin position="4"/>
        <end position="220"/>
    </location>
</feature>
<dbReference type="Proteomes" id="UP001567538">
    <property type="component" value="Unassembled WGS sequence"/>
</dbReference>
<dbReference type="EMBL" id="JBEAFC010000002">
    <property type="protein sequence ID" value="KAL1568232.1"/>
    <property type="molecule type" value="Genomic_DNA"/>
</dbReference>
<dbReference type="Gene3D" id="3.40.50.1820">
    <property type="entry name" value="alpha/beta hydrolase"/>
    <property type="match status" value="1"/>
</dbReference>
<evidence type="ECO:0000313" key="2">
    <source>
        <dbReference type="EMBL" id="KAL1568232.1"/>
    </source>
</evidence>
<dbReference type="SUPFAM" id="SSF53474">
    <property type="entry name" value="alpha/beta-Hydrolases"/>
    <property type="match status" value="1"/>
</dbReference>
<dbReference type="Pfam" id="PF12697">
    <property type="entry name" value="Abhydrolase_6"/>
    <property type="match status" value="1"/>
</dbReference>
<dbReference type="PANTHER" id="PTHR43139">
    <property type="entry name" value="SI:DKEY-122A22.2"/>
    <property type="match status" value="1"/>
</dbReference>
<evidence type="ECO:0000259" key="1">
    <source>
        <dbReference type="Pfam" id="PF12697"/>
    </source>
</evidence>